<dbReference type="PROSITE" id="PS51257">
    <property type="entry name" value="PROKAR_LIPOPROTEIN"/>
    <property type="match status" value="1"/>
</dbReference>
<sequence length="94" mass="10463">MSTDKSLFHTIPIPQSQPPCMWSLVSCRSTPLHAEPMPGPVATRAPRLSMKARFGDCTDQMSIHGNWSTGVRFIGHGEWTVMSTPTRFDYIPTS</sequence>
<gene>
    <name evidence="1 3" type="ORF">P152DRAFT_222718</name>
</gene>
<keyword evidence="2" id="KW-1185">Reference proteome</keyword>
<name>A0A6G1FRM6_9PEZI</name>
<organism evidence="1">
    <name type="scientific">Eremomyces bilateralis CBS 781.70</name>
    <dbReference type="NCBI Taxonomy" id="1392243"/>
    <lineage>
        <taxon>Eukaryota</taxon>
        <taxon>Fungi</taxon>
        <taxon>Dikarya</taxon>
        <taxon>Ascomycota</taxon>
        <taxon>Pezizomycotina</taxon>
        <taxon>Dothideomycetes</taxon>
        <taxon>Dothideomycetes incertae sedis</taxon>
        <taxon>Eremomycetales</taxon>
        <taxon>Eremomycetaceae</taxon>
        <taxon>Eremomyces</taxon>
    </lineage>
</organism>
<evidence type="ECO:0000313" key="3">
    <source>
        <dbReference type="RefSeq" id="XP_033529960.1"/>
    </source>
</evidence>
<reference evidence="3" key="2">
    <citation type="submission" date="2020-04" db="EMBL/GenBank/DDBJ databases">
        <authorList>
            <consortium name="NCBI Genome Project"/>
        </authorList>
    </citation>
    <scope>NUCLEOTIDE SEQUENCE</scope>
    <source>
        <strain evidence="3">CBS 781.70</strain>
    </source>
</reference>
<reference evidence="3" key="3">
    <citation type="submission" date="2025-04" db="UniProtKB">
        <authorList>
            <consortium name="RefSeq"/>
        </authorList>
    </citation>
    <scope>IDENTIFICATION</scope>
    <source>
        <strain evidence="3">CBS 781.70</strain>
    </source>
</reference>
<dbReference type="AlphaFoldDB" id="A0A6G1FRM6"/>
<evidence type="ECO:0000313" key="1">
    <source>
        <dbReference type="EMBL" id="KAF1808329.1"/>
    </source>
</evidence>
<protein>
    <submittedName>
        <fullName evidence="1 3">Uncharacterized protein</fullName>
    </submittedName>
</protein>
<dbReference type="GeneID" id="54415072"/>
<dbReference type="Proteomes" id="UP000504638">
    <property type="component" value="Unplaced"/>
</dbReference>
<accession>A0A6G1FRM6</accession>
<dbReference type="EMBL" id="ML975185">
    <property type="protein sequence ID" value="KAF1808329.1"/>
    <property type="molecule type" value="Genomic_DNA"/>
</dbReference>
<proteinExistence type="predicted"/>
<dbReference type="RefSeq" id="XP_033529960.1">
    <property type="nucleotide sequence ID" value="XM_033674502.1"/>
</dbReference>
<reference evidence="1 3" key="1">
    <citation type="submission" date="2020-01" db="EMBL/GenBank/DDBJ databases">
        <authorList>
            <consortium name="DOE Joint Genome Institute"/>
            <person name="Haridas S."/>
            <person name="Albert R."/>
            <person name="Binder M."/>
            <person name="Bloem J."/>
            <person name="Labutti K."/>
            <person name="Salamov A."/>
            <person name="Andreopoulos B."/>
            <person name="Baker S.E."/>
            <person name="Barry K."/>
            <person name="Bills G."/>
            <person name="Bluhm B.H."/>
            <person name="Cannon C."/>
            <person name="Castanera R."/>
            <person name="Culley D.E."/>
            <person name="Daum C."/>
            <person name="Ezra D."/>
            <person name="Gonzalez J.B."/>
            <person name="Henrissat B."/>
            <person name="Kuo A."/>
            <person name="Liang C."/>
            <person name="Lipzen A."/>
            <person name="Lutzoni F."/>
            <person name="Magnuson J."/>
            <person name="Mondo S."/>
            <person name="Nolan M."/>
            <person name="Ohm R."/>
            <person name="Pangilinan J."/>
            <person name="Park H.-J."/>
            <person name="Ramirez L."/>
            <person name="Alfaro M."/>
            <person name="Sun H."/>
            <person name="Tritt A."/>
            <person name="Yoshinaga Y."/>
            <person name="Zwiers L.-H."/>
            <person name="Turgeon B.G."/>
            <person name="Goodwin S.B."/>
            <person name="Spatafora J.W."/>
            <person name="Crous P.W."/>
            <person name="Grigoriev I.V."/>
        </authorList>
    </citation>
    <scope>NUCLEOTIDE SEQUENCE</scope>
    <source>
        <strain evidence="1 3">CBS 781.70</strain>
    </source>
</reference>
<evidence type="ECO:0000313" key="2">
    <source>
        <dbReference type="Proteomes" id="UP000504638"/>
    </source>
</evidence>